<evidence type="ECO:0000256" key="1">
    <source>
        <dbReference type="SAM" id="Phobius"/>
    </source>
</evidence>
<name>A0A0F9NMJ5_9ZZZZ</name>
<keyword evidence="1" id="KW-1133">Transmembrane helix</keyword>
<reference evidence="2" key="1">
    <citation type="journal article" date="2015" name="Nature">
        <title>Complex archaea that bridge the gap between prokaryotes and eukaryotes.</title>
        <authorList>
            <person name="Spang A."/>
            <person name="Saw J.H."/>
            <person name="Jorgensen S.L."/>
            <person name="Zaremba-Niedzwiedzka K."/>
            <person name="Martijn J."/>
            <person name="Lind A.E."/>
            <person name="van Eijk R."/>
            <person name="Schleper C."/>
            <person name="Guy L."/>
            <person name="Ettema T.J."/>
        </authorList>
    </citation>
    <scope>NUCLEOTIDE SEQUENCE</scope>
</reference>
<gene>
    <name evidence="2" type="ORF">LCGC14_0949220</name>
</gene>
<sequence length="57" mass="6489">MDILQAVPAFSSIMLIPIYFILRNINNRLTGVDKLIHNHESRISYIEGAHTVEHTGE</sequence>
<evidence type="ECO:0000313" key="2">
    <source>
        <dbReference type="EMBL" id="KKN19094.1"/>
    </source>
</evidence>
<comment type="caution">
    <text evidence="2">The sequence shown here is derived from an EMBL/GenBank/DDBJ whole genome shotgun (WGS) entry which is preliminary data.</text>
</comment>
<keyword evidence="1" id="KW-0812">Transmembrane</keyword>
<accession>A0A0F9NMJ5</accession>
<feature type="transmembrane region" description="Helical" evidence="1">
    <location>
        <begin position="6"/>
        <end position="22"/>
    </location>
</feature>
<proteinExistence type="predicted"/>
<keyword evidence="1" id="KW-0472">Membrane</keyword>
<dbReference type="AlphaFoldDB" id="A0A0F9NMJ5"/>
<dbReference type="EMBL" id="LAZR01003367">
    <property type="protein sequence ID" value="KKN19094.1"/>
    <property type="molecule type" value="Genomic_DNA"/>
</dbReference>
<organism evidence="2">
    <name type="scientific">marine sediment metagenome</name>
    <dbReference type="NCBI Taxonomy" id="412755"/>
    <lineage>
        <taxon>unclassified sequences</taxon>
        <taxon>metagenomes</taxon>
        <taxon>ecological metagenomes</taxon>
    </lineage>
</organism>
<protein>
    <submittedName>
        <fullName evidence="2">Uncharacterized protein</fullName>
    </submittedName>
</protein>